<dbReference type="AlphaFoldDB" id="A0A1I7L1L4"/>
<evidence type="ECO:0000313" key="3">
    <source>
        <dbReference type="EMBL" id="SFV03662.1"/>
    </source>
</evidence>
<dbReference type="EMBL" id="FPBV01000023">
    <property type="protein sequence ID" value="SFV03662.1"/>
    <property type="molecule type" value="Genomic_DNA"/>
</dbReference>
<sequence>MKPWLKNTLAGATLLVGVGGTIVYNQYLSPIINDAPAYVATRNIEPNTVIQAGDIKAVHVPRAIVVPSAISDPNAIVGKMAAQTIVVNQQITPVDLETDPLVPQKGQYIVPIISQWIAAMPDSLRRGDKVTIYVRPAPSSTSGTSPTAPPAVSQHSTPAPTAPNNFMSQVSQEPLLQDVPVEFVRNGSNQEVQNAPPVTLGGGVLAERQNGTANPSEMELLMTKTDWDKLYAAVQANNQLVFVYAPNK</sequence>
<proteinExistence type="predicted"/>
<dbReference type="SMART" id="SM00858">
    <property type="entry name" value="SAF"/>
    <property type="match status" value="1"/>
</dbReference>
<dbReference type="RefSeq" id="WP_074955527.1">
    <property type="nucleotide sequence ID" value="NZ_FPBV01000023.1"/>
</dbReference>
<gene>
    <name evidence="3" type="ORF">SAMN05421543_12315</name>
</gene>
<dbReference type="OrthoDB" id="2374143at2"/>
<dbReference type="STRING" id="392015.SAMN05421543_12315"/>
<feature type="region of interest" description="Disordered" evidence="1">
    <location>
        <begin position="135"/>
        <end position="162"/>
    </location>
</feature>
<protein>
    <submittedName>
        <fullName evidence="3">Pilus assembly protein CpaB</fullName>
    </submittedName>
</protein>
<dbReference type="Pfam" id="PF08666">
    <property type="entry name" value="SAF"/>
    <property type="match status" value="1"/>
</dbReference>
<accession>A0A1I7L1L4</accession>
<name>A0A1I7L1L4_9BACL</name>
<evidence type="ECO:0000313" key="4">
    <source>
        <dbReference type="Proteomes" id="UP000183508"/>
    </source>
</evidence>
<reference evidence="4" key="1">
    <citation type="submission" date="2016-10" db="EMBL/GenBank/DDBJ databases">
        <authorList>
            <person name="Varghese N."/>
        </authorList>
    </citation>
    <scope>NUCLEOTIDE SEQUENCE [LARGE SCALE GENOMIC DNA]</scope>
    <source>
        <strain evidence="4">DSM 17980</strain>
    </source>
</reference>
<organism evidence="3 4">
    <name type="scientific">Alicyclobacillus macrosporangiidus</name>
    <dbReference type="NCBI Taxonomy" id="392015"/>
    <lineage>
        <taxon>Bacteria</taxon>
        <taxon>Bacillati</taxon>
        <taxon>Bacillota</taxon>
        <taxon>Bacilli</taxon>
        <taxon>Bacillales</taxon>
        <taxon>Alicyclobacillaceae</taxon>
        <taxon>Alicyclobacillus</taxon>
    </lineage>
</organism>
<dbReference type="InterPro" id="IPR013974">
    <property type="entry name" value="SAF"/>
</dbReference>
<keyword evidence="4" id="KW-1185">Reference proteome</keyword>
<dbReference type="Proteomes" id="UP000183508">
    <property type="component" value="Unassembled WGS sequence"/>
</dbReference>
<dbReference type="CDD" id="cd11614">
    <property type="entry name" value="SAF_CpaB_FlgA_like"/>
    <property type="match status" value="1"/>
</dbReference>
<evidence type="ECO:0000256" key="1">
    <source>
        <dbReference type="SAM" id="MobiDB-lite"/>
    </source>
</evidence>
<feature type="compositionally biased region" description="Low complexity" evidence="1">
    <location>
        <begin position="136"/>
        <end position="153"/>
    </location>
</feature>
<evidence type="ECO:0000259" key="2">
    <source>
        <dbReference type="SMART" id="SM00858"/>
    </source>
</evidence>
<dbReference type="Gene3D" id="3.90.1210.10">
    <property type="entry name" value="Antifreeze-like/N-acetylneuraminic acid synthase C-terminal domain"/>
    <property type="match status" value="1"/>
</dbReference>
<feature type="domain" description="SAF" evidence="2">
    <location>
        <begin position="35"/>
        <end position="97"/>
    </location>
</feature>